<organism evidence="2 3">
    <name type="scientific">Cellulosimicrobium cellulans</name>
    <name type="common">Arthrobacter luteus</name>
    <dbReference type="NCBI Taxonomy" id="1710"/>
    <lineage>
        <taxon>Bacteria</taxon>
        <taxon>Bacillati</taxon>
        <taxon>Actinomycetota</taxon>
        <taxon>Actinomycetes</taxon>
        <taxon>Micrococcales</taxon>
        <taxon>Promicromonosporaceae</taxon>
        <taxon>Cellulosimicrobium</taxon>
    </lineage>
</organism>
<keyword evidence="1" id="KW-0732">Signal</keyword>
<feature type="chain" id="PRO_5039058841" evidence="1">
    <location>
        <begin position="27"/>
        <end position="131"/>
    </location>
</feature>
<sequence>MRTRQLVATAVMTGALVLGTAIGASAGTSGTVYSAGSPYYARATFAPNDPGRHSAYVAVVDNRKDGASAVAQVRFDGTTKTVRASDGVGSSVYWYSGGMSKGKSVSVRACRQDLSAGGPIKDCGAWRTFVA</sequence>
<feature type="signal peptide" evidence="1">
    <location>
        <begin position="1"/>
        <end position="26"/>
    </location>
</feature>
<protein>
    <submittedName>
        <fullName evidence="2">Uncharacterized protein</fullName>
    </submittedName>
</protein>
<evidence type="ECO:0000313" key="3">
    <source>
        <dbReference type="Proteomes" id="UP000316659"/>
    </source>
</evidence>
<comment type="caution">
    <text evidence="2">The sequence shown here is derived from an EMBL/GenBank/DDBJ whole genome shotgun (WGS) entry which is preliminary data.</text>
</comment>
<accession>A0A4Y4DZT2</accession>
<dbReference type="Proteomes" id="UP000316659">
    <property type="component" value="Unassembled WGS sequence"/>
</dbReference>
<dbReference type="EMBL" id="BJNZ01000006">
    <property type="protein sequence ID" value="GED09314.1"/>
    <property type="molecule type" value="Genomic_DNA"/>
</dbReference>
<evidence type="ECO:0000313" key="2">
    <source>
        <dbReference type="EMBL" id="GED09314.1"/>
    </source>
</evidence>
<name>A0A4Y4DZT2_CELCE</name>
<gene>
    <name evidence="2" type="ORF">CCE02nite_13130</name>
</gene>
<reference evidence="2 3" key="1">
    <citation type="submission" date="2019-06" db="EMBL/GenBank/DDBJ databases">
        <title>Whole genome shotgun sequence of Cellulosimicrobium cellulans NBRC 15516.</title>
        <authorList>
            <person name="Hosoyama A."/>
            <person name="Uohara A."/>
            <person name="Ohji S."/>
            <person name="Ichikawa N."/>
        </authorList>
    </citation>
    <scope>NUCLEOTIDE SEQUENCE [LARGE SCALE GENOMIC DNA]</scope>
    <source>
        <strain evidence="2 3">NBRC 15516</strain>
    </source>
</reference>
<dbReference type="AlphaFoldDB" id="A0A4Y4DZT2"/>
<dbReference type="RefSeq" id="WP_141388865.1">
    <property type="nucleotide sequence ID" value="NZ_BJNZ01000006.1"/>
</dbReference>
<proteinExistence type="predicted"/>
<evidence type="ECO:0000256" key="1">
    <source>
        <dbReference type="SAM" id="SignalP"/>
    </source>
</evidence>